<dbReference type="InterPro" id="IPR029063">
    <property type="entry name" value="SAM-dependent_MTases_sf"/>
</dbReference>
<gene>
    <name evidence="2" type="primary">mnmD</name>
    <name evidence="2" type="ORF">H8S08_01770</name>
</gene>
<keyword evidence="3" id="KW-1185">Reference proteome</keyword>
<comment type="caution">
    <text evidence="2">The sequence shown here is derived from an EMBL/GenBank/DDBJ whole genome shotgun (WGS) entry which is preliminary data.</text>
</comment>
<dbReference type="EMBL" id="JACOOK010000001">
    <property type="protein sequence ID" value="MBC5615749.1"/>
    <property type="molecule type" value="Genomic_DNA"/>
</dbReference>
<reference evidence="2 3" key="1">
    <citation type="submission" date="2020-08" db="EMBL/GenBank/DDBJ databases">
        <title>Genome public.</title>
        <authorList>
            <person name="Liu C."/>
            <person name="Sun Q."/>
        </authorList>
    </citation>
    <scope>NUCLEOTIDE SEQUENCE [LARGE SCALE GENOMIC DNA]</scope>
    <source>
        <strain evidence="2 3">New-7</strain>
    </source>
</reference>
<name>A0ABR7CJB0_9BACT</name>
<dbReference type="InterPro" id="IPR047785">
    <property type="entry name" value="tRNA_MNMC2"/>
</dbReference>
<evidence type="ECO:0000259" key="1">
    <source>
        <dbReference type="Pfam" id="PF05430"/>
    </source>
</evidence>
<dbReference type="Gene3D" id="3.40.50.150">
    <property type="entry name" value="Vaccinia Virus protein VP39"/>
    <property type="match status" value="1"/>
</dbReference>
<sequence length="223" mass="24866">MIRPEIEITGDGSPTLRHPVTGDAYHSVRGAVGESEHVFIREGFLCSESPHVRIFEAGFGSGLNAWLTAQAARREGRTVFYEAVERYPVDPQTARKLSYATDPLFRALHDAAWNVPVGIDERFTLKKVEAALEDYRFDTTFDLVYFDAFAPDTQPELWSKELFARLYACLAPGGTLVTYSAKGLVKENLRAAGFEVRRLPGALGKRHMVRAVKPERSDTGSED</sequence>
<dbReference type="RefSeq" id="WP_055205476.1">
    <property type="nucleotide sequence ID" value="NZ_JACOOK010000001.1"/>
</dbReference>
<evidence type="ECO:0000313" key="3">
    <source>
        <dbReference type="Proteomes" id="UP000636891"/>
    </source>
</evidence>
<accession>A0ABR7CJB0</accession>
<organism evidence="2 3">
    <name type="scientific">Alistipes hominis</name>
    <dbReference type="NCBI Taxonomy" id="2763015"/>
    <lineage>
        <taxon>Bacteria</taxon>
        <taxon>Pseudomonadati</taxon>
        <taxon>Bacteroidota</taxon>
        <taxon>Bacteroidia</taxon>
        <taxon>Bacteroidales</taxon>
        <taxon>Rikenellaceae</taxon>
        <taxon>Alistipes</taxon>
    </lineage>
</organism>
<dbReference type="PANTHER" id="PTHR39963:SF1">
    <property type="entry name" value="MNMC-LIKE METHYLTRANSFERASE DOMAIN-CONTAINING PROTEIN"/>
    <property type="match status" value="1"/>
</dbReference>
<dbReference type="NCBIfam" id="NF033855">
    <property type="entry name" value="tRNA_MNMC2"/>
    <property type="match status" value="1"/>
</dbReference>
<feature type="domain" description="MnmC-like methyltransferase" evidence="1">
    <location>
        <begin position="129"/>
        <end position="214"/>
    </location>
</feature>
<dbReference type="SUPFAM" id="SSF53335">
    <property type="entry name" value="S-adenosyl-L-methionine-dependent methyltransferases"/>
    <property type="match status" value="1"/>
</dbReference>
<dbReference type="PANTHER" id="PTHR39963">
    <property type="entry name" value="SLL0983 PROTEIN"/>
    <property type="match status" value="1"/>
</dbReference>
<proteinExistence type="predicted"/>
<evidence type="ECO:0000313" key="2">
    <source>
        <dbReference type="EMBL" id="MBC5615749.1"/>
    </source>
</evidence>
<dbReference type="Pfam" id="PF05430">
    <property type="entry name" value="Methyltransf_30"/>
    <property type="match status" value="1"/>
</dbReference>
<dbReference type="Proteomes" id="UP000636891">
    <property type="component" value="Unassembled WGS sequence"/>
</dbReference>
<dbReference type="InterPro" id="IPR008471">
    <property type="entry name" value="MnmC-like_methylTransf"/>
</dbReference>
<protein>
    <submittedName>
        <fullName evidence="2">tRNA (5-methylaminomethyl-2-thiouridine)(34)-methyltransferase MnmD</fullName>
    </submittedName>
</protein>